<dbReference type="SUPFAM" id="SSF46689">
    <property type="entry name" value="Homeodomain-like"/>
    <property type="match status" value="1"/>
</dbReference>
<dbReference type="InterPro" id="IPR036388">
    <property type="entry name" value="WH-like_DNA-bd_sf"/>
</dbReference>
<comment type="subcellular location">
    <subcellularLocation>
        <location evidence="1">Nucleus</location>
    </subcellularLocation>
</comment>
<keyword evidence="7" id="KW-0539">Nucleus</keyword>
<organism evidence="10 11">
    <name type="scientific">Ditylenchus dipsaci</name>
    <dbReference type="NCBI Taxonomy" id="166011"/>
    <lineage>
        <taxon>Eukaryota</taxon>
        <taxon>Metazoa</taxon>
        <taxon>Ecdysozoa</taxon>
        <taxon>Nematoda</taxon>
        <taxon>Chromadorea</taxon>
        <taxon>Rhabditida</taxon>
        <taxon>Tylenchina</taxon>
        <taxon>Tylenchomorpha</taxon>
        <taxon>Sphaerularioidea</taxon>
        <taxon>Anguinidae</taxon>
        <taxon>Anguininae</taxon>
        <taxon>Ditylenchus</taxon>
    </lineage>
</organism>
<dbReference type="PANTHER" id="PTHR45636">
    <property type="entry name" value="PAIRED BOX PROTEIN PAX-6-RELATED-RELATED"/>
    <property type="match status" value="1"/>
</dbReference>
<dbReference type="GO" id="GO:0005634">
    <property type="term" value="C:nucleus"/>
    <property type="evidence" value="ECO:0007669"/>
    <property type="project" value="UniProtKB-SubCell"/>
</dbReference>
<dbReference type="InterPro" id="IPR001523">
    <property type="entry name" value="Paired_dom"/>
</dbReference>
<dbReference type="PROSITE" id="PS51057">
    <property type="entry name" value="PAIRED_2"/>
    <property type="match status" value="1"/>
</dbReference>
<keyword evidence="6" id="KW-0804">Transcription</keyword>
<proteinExistence type="predicted"/>
<evidence type="ECO:0000256" key="5">
    <source>
        <dbReference type="ARBA" id="ARBA00023125"/>
    </source>
</evidence>
<keyword evidence="10" id="KW-1185">Reference proteome</keyword>
<dbReference type="InterPro" id="IPR043565">
    <property type="entry name" value="PAX_fam"/>
</dbReference>
<keyword evidence="2" id="KW-0217">Developmental protein</keyword>
<reference evidence="11" key="1">
    <citation type="submission" date="2022-11" db="UniProtKB">
        <authorList>
            <consortium name="WormBaseParasite"/>
        </authorList>
    </citation>
    <scope>IDENTIFICATION</scope>
</reference>
<evidence type="ECO:0000259" key="9">
    <source>
        <dbReference type="PROSITE" id="PS51057"/>
    </source>
</evidence>
<evidence type="ECO:0000256" key="3">
    <source>
        <dbReference type="ARBA" id="ARBA00022724"/>
    </source>
</evidence>
<dbReference type="AlphaFoldDB" id="A0A915DDM6"/>
<dbReference type="SMART" id="SM00351">
    <property type="entry name" value="PAX"/>
    <property type="match status" value="1"/>
</dbReference>
<dbReference type="Pfam" id="PF00292">
    <property type="entry name" value="PAX"/>
    <property type="match status" value="1"/>
</dbReference>
<dbReference type="WBParaSite" id="jg18119">
    <property type="protein sequence ID" value="jg18119"/>
    <property type="gene ID" value="jg18119"/>
</dbReference>
<evidence type="ECO:0000313" key="10">
    <source>
        <dbReference type="Proteomes" id="UP000887574"/>
    </source>
</evidence>
<evidence type="ECO:0000256" key="1">
    <source>
        <dbReference type="ARBA" id="ARBA00004123"/>
    </source>
</evidence>
<accession>A0A915DDM6</accession>
<dbReference type="InterPro" id="IPR009057">
    <property type="entry name" value="Homeodomain-like_sf"/>
</dbReference>
<evidence type="ECO:0000256" key="7">
    <source>
        <dbReference type="ARBA" id="ARBA00023242"/>
    </source>
</evidence>
<dbReference type="PANTHER" id="PTHR45636:SF42">
    <property type="entry name" value="PROTEIN CBR-NPAX-1"/>
    <property type="match status" value="1"/>
</dbReference>
<evidence type="ECO:0000256" key="6">
    <source>
        <dbReference type="ARBA" id="ARBA00023163"/>
    </source>
</evidence>
<evidence type="ECO:0000256" key="8">
    <source>
        <dbReference type="SAM" id="MobiDB-lite"/>
    </source>
</evidence>
<feature type="domain" description="Paired" evidence="9">
    <location>
        <begin position="38"/>
        <end position="165"/>
    </location>
</feature>
<evidence type="ECO:0000313" key="11">
    <source>
        <dbReference type="WBParaSite" id="jg18119"/>
    </source>
</evidence>
<sequence length="325" mass="35346">MASILLPRPYTHVSNSKPTTQQCPAKSPSTREQSDTIGESARNRFGRPYISGRPLLVCDRRRIVQLYQQGVRKIAIARQIGITHSCVSKVIRRFEESGDVENKTGRTASCACPGESVNHDTRNQSIKPQILWFHSLWNEHSQIVVADAYASGPNVMGSQEPFPDYALFSCFQGKLVHKNVNLLAHCLLTTFAVTSIIGAQAMACFPTRPTQMAAPPGIGCPPIVQTLTSTNFPDGVLTFTYDNNNFRTSVVANCSETDPSQMLFAAIVVNQINFLDVAQNFVTFAGTCNTATGQWMFANPPLTLGTIECLLATTANPTIGGGFLG</sequence>
<evidence type="ECO:0000256" key="2">
    <source>
        <dbReference type="ARBA" id="ARBA00022473"/>
    </source>
</evidence>
<dbReference type="GO" id="GO:0000981">
    <property type="term" value="F:DNA-binding transcription factor activity, RNA polymerase II-specific"/>
    <property type="evidence" value="ECO:0007669"/>
    <property type="project" value="TreeGrafter"/>
</dbReference>
<protein>
    <submittedName>
        <fullName evidence="11">Paired domain-containing protein</fullName>
    </submittedName>
</protein>
<dbReference type="GO" id="GO:0000978">
    <property type="term" value="F:RNA polymerase II cis-regulatory region sequence-specific DNA binding"/>
    <property type="evidence" value="ECO:0007669"/>
    <property type="project" value="TreeGrafter"/>
</dbReference>
<feature type="region of interest" description="Disordered" evidence="8">
    <location>
        <begin position="1"/>
        <end position="45"/>
    </location>
</feature>
<evidence type="ECO:0000256" key="4">
    <source>
        <dbReference type="ARBA" id="ARBA00023015"/>
    </source>
</evidence>
<dbReference type="Gene3D" id="1.10.10.10">
    <property type="entry name" value="Winged helix-like DNA-binding domain superfamily/Winged helix DNA-binding domain"/>
    <property type="match status" value="1"/>
</dbReference>
<name>A0A915DDM6_9BILA</name>
<keyword evidence="5" id="KW-0238">DNA-binding</keyword>
<dbReference type="Proteomes" id="UP000887574">
    <property type="component" value="Unplaced"/>
</dbReference>
<dbReference type="PRINTS" id="PR00027">
    <property type="entry name" value="PAIREDBOX"/>
</dbReference>
<keyword evidence="3" id="KW-0563">Paired box</keyword>
<feature type="compositionally biased region" description="Polar residues" evidence="8">
    <location>
        <begin position="12"/>
        <end position="37"/>
    </location>
</feature>
<keyword evidence="4" id="KW-0805">Transcription regulation</keyword>